<reference evidence="1" key="1">
    <citation type="submission" date="2018-02" db="EMBL/GenBank/DDBJ databases">
        <title>Rhizophora mucronata_Transcriptome.</title>
        <authorList>
            <person name="Meera S.P."/>
            <person name="Sreeshan A."/>
            <person name="Augustine A."/>
        </authorList>
    </citation>
    <scope>NUCLEOTIDE SEQUENCE</scope>
    <source>
        <tissue evidence="1">Leaf</tissue>
    </source>
</reference>
<dbReference type="AlphaFoldDB" id="A0A2P2PCT2"/>
<proteinExistence type="predicted"/>
<evidence type="ECO:0000313" key="1">
    <source>
        <dbReference type="EMBL" id="MBX52557.1"/>
    </source>
</evidence>
<protein>
    <submittedName>
        <fullName evidence="1">Uncharacterized protein LOC101506985</fullName>
    </submittedName>
</protein>
<dbReference type="EMBL" id="GGEC01072073">
    <property type="protein sequence ID" value="MBX52557.1"/>
    <property type="molecule type" value="Transcribed_RNA"/>
</dbReference>
<name>A0A2P2PCT2_RHIMU</name>
<accession>A0A2P2PCT2</accession>
<sequence>MACNLPTQQLALTGQPNASTNGKSSLFVSR</sequence>
<organism evidence="1">
    <name type="scientific">Rhizophora mucronata</name>
    <name type="common">Asiatic mangrove</name>
    <dbReference type="NCBI Taxonomy" id="61149"/>
    <lineage>
        <taxon>Eukaryota</taxon>
        <taxon>Viridiplantae</taxon>
        <taxon>Streptophyta</taxon>
        <taxon>Embryophyta</taxon>
        <taxon>Tracheophyta</taxon>
        <taxon>Spermatophyta</taxon>
        <taxon>Magnoliopsida</taxon>
        <taxon>eudicotyledons</taxon>
        <taxon>Gunneridae</taxon>
        <taxon>Pentapetalae</taxon>
        <taxon>rosids</taxon>
        <taxon>fabids</taxon>
        <taxon>Malpighiales</taxon>
        <taxon>Rhizophoraceae</taxon>
        <taxon>Rhizophora</taxon>
    </lineage>
</organism>